<reference evidence="4" key="1">
    <citation type="journal article" date="2019" name="Int. J. Syst. Evol. Microbiol.">
        <title>The Global Catalogue of Microorganisms (GCM) 10K type strain sequencing project: providing services to taxonomists for standard genome sequencing and annotation.</title>
        <authorList>
            <consortium name="The Broad Institute Genomics Platform"/>
            <consortium name="The Broad Institute Genome Sequencing Center for Infectious Disease"/>
            <person name="Wu L."/>
            <person name="Ma J."/>
        </authorList>
    </citation>
    <scope>NUCLEOTIDE SEQUENCE [LARGE SCALE GENOMIC DNA]</scope>
    <source>
        <strain evidence="4">KCTC 42498</strain>
    </source>
</reference>
<dbReference type="Pfam" id="PF01979">
    <property type="entry name" value="Amidohydro_1"/>
    <property type="match status" value="1"/>
</dbReference>
<keyword evidence="4" id="KW-1185">Reference proteome</keyword>
<evidence type="ECO:0000313" key="3">
    <source>
        <dbReference type="EMBL" id="MFD2515786.1"/>
    </source>
</evidence>
<feature type="domain" description="Amidohydrolase-related" evidence="2">
    <location>
        <begin position="288"/>
        <end position="476"/>
    </location>
</feature>
<proteinExistence type="predicted"/>
<organism evidence="3 4">
    <name type="scientific">Pontibacter locisalis</name>
    <dbReference type="NCBI Taxonomy" id="1719035"/>
    <lineage>
        <taxon>Bacteria</taxon>
        <taxon>Pseudomonadati</taxon>
        <taxon>Bacteroidota</taxon>
        <taxon>Cytophagia</taxon>
        <taxon>Cytophagales</taxon>
        <taxon>Hymenobacteraceae</taxon>
        <taxon>Pontibacter</taxon>
    </lineage>
</organism>
<evidence type="ECO:0000259" key="2">
    <source>
        <dbReference type="Pfam" id="PF01979"/>
    </source>
</evidence>
<sequence length="520" mass="59529">MKNKTIKLLKVFSGIILFLLLTIVLAILWPLPHLKPPARYSTVFIQSINIIDVKSGKIFKNRDVVIKENIILAIDTSGILEAHPSSLVIDGNNKYLMPGLWDMHTHSNQHSEWLHHPLYIANGVTGIRDMSGQLNKRDSYWAGSKERLIWNTELSDNHRVSPRYVLQSSYQMDGAASVPNGFPEYFKLQKREDVDSLLRFYKNEKIDFIKVYEQVPTESYKYLALQAPKYGMHLAGHKPIFTSLEDAIVLGQRSFEHGRIFLYECFPNADSLRTSDNWRKFYSKSKGSMVKDYKPEMAIRLMLLMKEHNTHWTPTLQTLKFEAYAHEPSFLENPNLKYITYVRKKLWWDFDVQNNRNKNLSKEGKNISTDFYNAAKKQIHLASEIGVPIMTGTDVTDSYIFAGFSIHDELEDLTKSGLSNLKALQSATIIPATFAGKEKDHGSVEVGKMADLVILNKNPLEHITNSKTIKGVILNGIFYDSDRLKELKDFTQSLSSSLHMNIKVFFSLISSPLVRVQFAD</sequence>
<keyword evidence="1" id="KW-0812">Transmembrane</keyword>
<dbReference type="Gene3D" id="1.20.58.520">
    <property type="entry name" value="Amidohydrolase"/>
    <property type="match status" value="1"/>
</dbReference>
<accession>A0ABW5IQ56</accession>
<name>A0ABW5IQ56_9BACT</name>
<dbReference type="InterPro" id="IPR032466">
    <property type="entry name" value="Metal_Hydrolase"/>
</dbReference>
<comment type="caution">
    <text evidence="3">The sequence shown here is derived from an EMBL/GenBank/DDBJ whole genome shotgun (WGS) entry which is preliminary data.</text>
</comment>
<dbReference type="SUPFAM" id="SSF51338">
    <property type="entry name" value="Composite domain of metallo-dependent hydrolases"/>
    <property type="match status" value="1"/>
</dbReference>
<dbReference type="Proteomes" id="UP001597544">
    <property type="component" value="Unassembled WGS sequence"/>
</dbReference>
<dbReference type="InterPro" id="IPR051781">
    <property type="entry name" value="Metallo-dep_Hydrolase"/>
</dbReference>
<dbReference type="SUPFAM" id="SSF51556">
    <property type="entry name" value="Metallo-dependent hydrolases"/>
    <property type="match status" value="1"/>
</dbReference>
<gene>
    <name evidence="3" type="ORF">ACFSRY_18080</name>
</gene>
<evidence type="ECO:0000256" key="1">
    <source>
        <dbReference type="SAM" id="Phobius"/>
    </source>
</evidence>
<keyword evidence="1" id="KW-0472">Membrane</keyword>
<dbReference type="PANTHER" id="PTHR43135">
    <property type="entry name" value="ALPHA-D-RIBOSE 1-METHYLPHOSPHONATE 5-TRIPHOSPHATE DIPHOSPHATASE"/>
    <property type="match status" value="1"/>
</dbReference>
<dbReference type="Gene3D" id="3.30.110.90">
    <property type="entry name" value="Amidohydrolase"/>
    <property type="match status" value="1"/>
</dbReference>
<dbReference type="InterPro" id="IPR006680">
    <property type="entry name" value="Amidohydro-rel"/>
</dbReference>
<dbReference type="EMBL" id="JBHULU010000022">
    <property type="protein sequence ID" value="MFD2515786.1"/>
    <property type="molecule type" value="Genomic_DNA"/>
</dbReference>
<protein>
    <submittedName>
        <fullName evidence="3">Amidohydrolase family protein</fullName>
    </submittedName>
</protein>
<dbReference type="PANTHER" id="PTHR43135:SF3">
    <property type="entry name" value="ALPHA-D-RIBOSE 1-METHYLPHOSPHONATE 5-TRIPHOSPHATE DIPHOSPHATASE"/>
    <property type="match status" value="1"/>
</dbReference>
<dbReference type="Gene3D" id="3.40.50.10910">
    <property type="entry name" value="Amidohydrolase"/>
    <property type="match status" value="1"/>
</dbReference>
<evidence type="ECO:0000313" key="4">
    <source>
        <dbReference type="Proteomes" id="UP001597544"/>
    </source>
</evidence>
<keyword evidence="1" id="KW-1133">Transmembrane helix</keyword>
<feature type="transmembrane region" description="Helical" evidence="1">
    <location>
        <begin position="12"/>
        <end position="31"/>
    </location>
</feature>
<dbReference type="Gene3D" id="2.30.40.10">
    <property type="entry name" value="Urease, subunit C, domain 1"/>
    <property type="match status" value="1"/>
</dbReference>
<dbReference type="RefSeq" id="WP_377511283.1">
    <property type="nucleotide sequence ID" value="NZ_JBHULU010000022.1"/>
</dbReference>
<dbReference type="InterPro" id="IPR011059">
    <property type="entry name" value="Metal-dep_hydrolase_composite"/>
</dbReference>